<dbReference type="PANTHER" id="PTHR36507:SF1">
    <property type="entry name" value="BLL1555 PROTEIN"/>
    <property type="match status" value="1"/>
</dbReference>
<evidence type="ECO:0000256" key="8">
    <source>
        <dbReference type="SAM" id="MobiDB-lite"/>
    </source>
</evidence>
<organism evidence="10 11">
    <name type="scientific">Litorilinea aerophila</name>
    <dbReference type="NCBI Taxonomy" id="1204385"/>
    <lineage>
        <taxon>Bacteria</taxon>
        <taxon>Bacillati</taxon>
        <taxon>Chloroflexota</taxon>
        <taxon>Caldilineae</taxon>
        <taxon>Caldilineales</taxon>
        <taxon>Caldilineaceae</taxon>
        <taxon>Litorilinea</taxon>
    </lineage>
</organism>
<dbReference type="Pfam" id="PF00127">
    <property type="entry name" value="Copper-bind"/>
    <property type="match status" value="1"/>
</dbReference>
<dbReference type="InterPro" id="IPR008972">
    <property type="entry name" value="Cupredoxin"/>
</dbReference>
<evidence type="ECO:0000256" key="6">
    <source>
        <dbReference type="ARBA" id="ARBA00023008"/>
    </source>
</evidence>
<dbReference type="GO" id="GO:0009055">
    <property type="term" value="F:electron transfer activity"/>
    <property type="evidence" value="ECO:0007669"/>
    <property type="project" value="InterPro"/>
</dbReference>
<keyword evidence="3 7" id="KW-0479">Metal-binding</keyword>
<dbReference type="Gene3D" id="2.60.40.420">
    <property type="entry name" value="Cupredoxins - blue copper proteins"/>
    <property type="match status" value="1"/>
</dbReference>
<dbReference type="OrthoDB" id="2657432at2"/>
<protein>
    <recommendedName>
        <fullName evidence="9">Blue (type 1) copper domain-containing protein</fullName>
    </recommendedName>
</protein>
<feature type="binding site" evidence="7">
    <location>
        <position position="937"/>
    </location>
    <ligand>
        <name>Cu cation</name>
        <dbReference type="ChEBI" id="CHEBI:23378"/>
    </ligand>
</feature>
<evidence type="ECO:0000256" key="7">
    <source>
        <dbReference type="PIRSR" id="PIRSR602386-1"/>
    </source>
</evidence>
<keyword evidence="2" id="KW-0813">Transport</keyword>
<keyword evidence="11" id="KW-1185">Reference proteome</keyword>
<accession>A0A540VNI5</accession>
<dbReference type="EMBL" id="VIGC01000002">
    <property type="protein sequence ID" value="TQE97713.1"/>
    <property type="molecule type" value="Genomic_DNA"/>
</dbReference>
<comment type="caution">
    <text evidence="10">The sequence shown here is derived from an EMBL/GenBank/DDBJ whole genome shotgun (WGS) entry which is preliminary data.</text>
</comment>
<dbReference type="AlphaFoldDB" id="A0A540VNI5"/>
<feature type="domain" description="Blue (type 1) copper" evidence="9">
    <location>
        <begin position="864"/>
        <end position="949"/>
    </location>
</feature>
<evidence type="ECO:0000256" key="1">
    <source>
        <dbReference type="ARBA" id="ARBA00004418"/>
    </source>
</evidence>
<dbReference type="InterPro" id="IPR035668">
    <property type="entry name" value="Amicyanin"/>
</dbReference>
<feature type="binding site" evidence="7">
    <location>
        <position position="940"/>
    </location>
    <ligand>
        <name>Cu cation</name>
        <dbReference type="ChEBI" id="CHEBI:23378"/>
    </ligand>
</feature>
<feature type="binding site" evidence="7">
    <location>
        <position position="898"/>
    </location>
    <ligand>
        <name>Cu cation</name>
        <dbReference type="ChEBI" id="CHEBI:23378"/>
    </ligand>
</feature>
<name>A0A540VNI5_9CHLR</name>
<evidence type="ECO:0000256" key="2">
    <source>
        <dbReference type="ARBA" id="ARBA00022448"/>
    </source>
</evidence>
<dbReference type="CDD" id="cd13921">
    <property type="entry name" value="Amicyanin"/>
    <property type="match status" value="1"/>
</dbReference>
<keyword evidence="4" id="KW-0574">Periplasm</keyword>
<feature type="compositionally biased region" description="Low complexity" evidence="8">
    <location>
        <begin position="61"/>
        <end position="79"/>
    </location>
</feature>
<evidence type="ECO:0000256" key="3">
    <source>
        <dbReference type="ARBA" id="ARBA00022723"/>
    </source>
</evidence>
<keyword evidence="6 7" id="KW-0186">Copper</keyword>
<comment type="subcellular location">
    <subcellularLocation>
        <location evidence="1">Periplasm</location>
    </subcellularLocation>
</comment>
<dbReference type="InterPro" id="IPR052721">
    <property type="entry name" value="ET_Amicyanin"/>
</dbReference>
<gene>
    <name evidence="10" type="ORF">FKZ61_02250</name>
</gene>
<feature type="region of interest" description="Disordered" evidence="8">
    <location>
        <begin position="61"/>
        <end position="80"/>
    </location>
</feature>
<dbReference type="GO" id="GO:0005507">
    <property type="term" value="F:copper ion binding"/>
    <property type="evidence" value="ECO:0007669"/>
    <property type="project" value="InterPro"/>
</dbReference>
<dbReference type="PRINTS" id="PR00155">
    <property type="entry name" value="AMICYANIN"/>
</dbReference>
<dbReference type="SUPFAM" id="SSF49503">
    <property type="entry name" value="Cupredoxins"/>
    <property type="match status" value="1"/>
</dbReference>
<dbReference type="InterPro" id="IPR002386">
    <property type="entry name" value="Amicyanin/Pseudoazurin"/>
</dbReference>
<dbReference type="GO" id="GO:0042597">
    <property type="term" value="C:periplasmic space"/>
    <property type="evidence" value="ECO:0007669"/>
    <property type="project" value="UniProtKB-SubCell"/>
</dbReference>
<comment type="cofactor">
    <cofactor evidence="7">
        <name>Cu cation</name>
        <dbReference type="ChEBI" id="CHEBI:23378"/>
    </cofactor>
    <text evidence="7">Binds 1 copper ion per subunit.</text>
</comment>
<dbReference type="Proteomes" id="UP000317371">
    <property type="component" value="Unassembled WGS sequence"/>
</dbReference>
<sequence>MNVVRSMSPMKTTLLPILPVRSILFSRQGLRSLILLLVLPLLLAGCQMAMPAAEMDATATPMAAPTAQTPEAQPEAAPTPVLPEKQAVSQLRATLRNLLGEHVLLAASATNAALQGRTAEFEAAAQALDGNSVDIAGTIEAVYGEEAGDAFLSLWRTHIGFFVDYTTGVATQDSAKRDQALAALDGYADDFAAFLASANPEIDPGVVAENLRMHVATLTAVIDAQAEADYPMAFAHQREAYAHMESTAKYLAASIAAQFPELFEGKADTAEADLRAALNRLLAEHVFVAAQATNAALGGRTAEFEAAAQSLDNNSQDLAAAIASVYGEGAGEAFLALWRKHIGFFVDYTTAVAGQDMAKKEQALAALTDYATEFGAFLNAANPNLPVDAVAQLLGPHVQTLTAVIDAQAAGDATQAYAHLREAYAHMRHIADALTDAIVAQFPERFEAVAHAMSGETTEASTAIMTAPQLRATLRNLLGEHVLLAASATNAALQGRTAEFEAAAQALDGNSVDIAGTIEAVYGEEAGDAFLSLWRTHIGFFVDYTTGVATQDSARRDQALAALDGYADDFAAFLASANPEIDPGVVAENLRMHVATLTAVIDAQGAVTPQATGDQQNAYMQLREAYAHMDTTAAYLAGAIAAQFLEAFPGDAASPEADLRAVLTALLGEHTFLVGKSAAASLAADTIGFEASAGALDENSQALAAAIGSLYGQEAGDAFLALWRKHIGFFLDYALALSAGDVQAQQQARDSLNGYTAEFAAFLNSANPNLPLEAVEELLRAHVSTTLEVIDAASDPSAFYPALRAAYAHMPAIANPLADAIVAQFPEIFGDSGTASTGQNHGMAPMAQDGAETSMETVSPTESMTVTVDIQTFAFSPARLEVPVGTTVVWRNLDGTTHTVTAGIPGNPTGLFDSGTFGRDQTYAITLDTPGTYDYFCARHPHMRGQIVVRADG</sequence>
<evidence type="ECO:0000313" key="10">
    <source>
        <dbReference type="EMBL" id="TQE97713.1"/>
    </source>
</evidence>
<dbReference type="InParanoid" id="A0A540VNI5"/>
<dbReference type="InterPro" id="IPR000923">
    <property type="entry name" value="BlueCu_1"/>
</dbReference>
<keyword evidence="5" id="KW-0249">Electron transport</keyword>
<proteinExistence type="predicted"/>
<evidence type="ECO:0000256" key="4">
    <source>
        <dbReference type="ARBA" id="ARBA00022764"/>
    </source>
</evidence>
<evidence type="ECO:0000313" key="11">
    <source>
        <dbReference type="Proteomes" id="UP000317371"/>
    </source>
</evidence>
<evidence type="ECO:0000256" key="5">
    <source>
        <dbReference type="ARBA" id="ARBA00022982"/>
    </source>
</evidence>
<evidence type="ECO:0000259" key="9">
    <source>
        <dbReference type="Pfam" id="PF00127"/>
    </source>
</evidence>
<dbReference type="PANTHER" id="PTHR36507">
    <property type="entry name" value="BLL1555 PROTEIN"/>
    <property type="match status" value="1"/>
</dbReference>
<reference evidence="10 11" key="1">
    <citation type="submission" date="2019-06" db="EMBL/GenBank/DDBJ databases">
        <title>Genome sequence of Litorilinea aerophila BAA-2444.</title>
        <authorList>
            <person name="Maclea K.S."/>
            <person name="Maurais E.G."/>
            <person name="Iannazzi L.C."/>
        </authorList>
    </citation>
    <scope>NUCLEOTIDE SEQUENCE [LARGE SCALE GENOMIC DNA]</scope>
    <source>
        <strain evidence="10 11">ATCC BAA-2444</strain>
    </source>
</reference>